<proteinExistence type="predicted"/>
<dbReference type="EMBL" id="JAKUDL010000004">
    <property type="protein sequence ID" value="MCH4295042.1"/>
    <property type="molecule type" value="Genomic_DNA"/>
</dbReference>
<accession>A0AAJ1F0X0</accession>
<gene>
    <name evidence="1" type="ORF">MJ923_12095</name>
</gene>
<dbReference type="RefSeq" id="WP_240591317.1">
    <property type="nucleotide sequence ID" value="NZ_JAKUDL010000004.1"/>
</dbReference>
<reference evidence="1 2" key="1">
    <citation type="submission" date="2022-02" db="EMBL/GenBank/DDBJ databases">
        <title>The genome sequence of Shewanella sp. 3B26.</title>
        <authorList>
            <person name="Du J."/>
        </authorList>
    </citation>
    <scope>NUCLEOTIDE SEQUENCE [LARGE SCALE GENOMIC DNA]</scope>
    <source>
        <strain evidence="1 2">3B26</strain>
    </source>
</reference>
<comment type="caution">
    <text evidence="1">The sequence shown here is derived from an EMBL/GenBank/DDBJ whole genome shotgun (WGS) entry which is preliminary data.</text>
</comment>
<sequence length="124" mass="14378">MEEQIFTKLIGFLSRVPAIHGAIGKGLDEHGHWWVKFRIETHHEYAWHTVQELGHILNYLTLNERLPTSFKPISPPPYMNGGPEEFLSWVIESNDSDFTPDICAKWLEGRLPNPVEDLEQWADN</sequence>
<dbReference type="Proteomes" id="UP001297581">
    <property type="component" value="Unassembled WGS sequence"/>
</dbReference>
<protein>
    <submittedName>
        <fullName evidence="1">Uncharacterized protein</fullName>
    </submittedName>
</protein>
<organism evidence="1 2">
    <name type="scientific">Shewanella zhuhaiensis</name>
    <dbReference type="NCBI Taxonomy" id="2919576"/>
    <lineage>
        <taxon>Bacteria</taxon>
        <taxon>Pseudomonadati</taxon>
        <taxon>Pseudomonadota</taxon>
        <taxon>Gammaproteobacteria</taxon>
        <taxon>Alteromonadales</taxon>
        <taxon>Shewanellaceae</taxon>
        <taxon>Shewanella</taxon>
    </lineage>
</organism>
<evidence type="ECO:0000313" key="2">
    <source>
        <dbReference type="Proteomes" id="UP001297581"/>
    </source>
</evidence>
<keyword evidence="2" id="KW-1185">Reference proteome</keyword>
<name>A0AAJ1F0X0_9GAMM</name>
<evidence type="ECO:0000313" key="1">
    <source>
        <dbReference type="EMBL" id="MCH4295042.1"/>
    </source>
</evidence>
<dbReference type="AlphaFoldDB" id="A0AAJ1F0X0"/>